<keyword evidence="1" id="KW-0472">Membrane</keyword>
<evidence type="ECO:0000313" key="2">
    <source>
        <dbReference type="EMBL" id="MDG0789887.1"/>
    </source>
</evidence>
<dbReference type="AlphaFoldDB" id="A0A9X4KGY4"/>
<dbReference type="EMBL" id="JAPDHZ010000002">
    <property type="protein sequence ID" value="MDG0789887.1"/>
    <property type="molecule type" value="Genomic_DNA"/>
</dbReference>
<evidence type="ECO:0000256" key="1">
    <source>
        <dbReference type="SAM" id="Phobius"/>
    </source>
</evidence>
<evidence type="ECO:0008006" key="4">
    <source>
        <dbReference type="Google" id="ProtNLM"/>
    </source>
</evidence>
<dbReference type="RefSeq" id="WP_277563775.1">
    <property type="nucleotide sequence ID" value="NZ_JAPDHZ010000002.1"/>
</dbReference>
<evidence type="ECO:0000313" key="3">
    <source>
        <dbReference type="Proteomes" id="UP001153387"/>
    </source>
</evidence>
<organism evidence="2 3">
    <name type="scientific">Cohnella ginsengisoli</name>
    <dbReference type="NCBI Taxonomy" id="425004"/>
    <lineage>
        <taxon>Bacteria</taxon>
        <taxon>Bacillati</taxon>
        <taxon>Bacillota</taxon>
        <taxon>Bacilli</taxon>
        <taxon>Bacillales</taxon>
        <taxon>Paenibacillaceae</taxon>
        <taxon>Cohnella</taxon>
    </lineage>
</organism>
<gene>
    <name evidence="2" type="ORF">OMP38_02775</name>
</gene>
<keyword evidence="1" id="KW-0812">Transmembrane</keyword>
<reference evidence="2 3" key="1">
    <citation type="submission" date="2022-10" db="EMBL/GenBank/DDBJ databases">
        <title>Comparative genomic analysis of Cohnella hashimotonis sp. nov., isolated from the International Space Station.</title>
        <authorList>
            <person name="Simpson A."/>
            <person name="Venkateswaran K."/>
        </authorList>
    </citation>
    <scope>NUCLEOTIDE SEQUENCE [LARGE SCALE GENOMIC DNA]</scope>
    <source>
        <strain evidence="2 3">DSM 18997</strain>
    </source>
</reference>
<sequence length="83" mass="9375">MIDNQTAIWFLIGLFGFIIAAAALLIGHVKVVSWVSDDCEKRGKSETNQYLSIAGVFCFPLIGIGFYLLLRWIVHHSQRHLKS</sequence>
<keyword evidence="3" id="KW-1185">Reference proteome</keyword>
<dbReference type="Proteomes" id="UP001153387">
    <property type="component" value="Unassembled WGS sequence"/>
</dbReference>
<accession>A0A9X4KGY4</accession>
<feature type="transmembrane region" description="Helical" evidence="1">
    <location>
        <begin position="49"/>
        <end position="74"/>
    </location>
</feature>
<name>A0A9X4KGY4_9BACL</name>
<proteinExistence type="predicted"/>
<keyword evidence="1" id="KW-1133">Transmembrane helix</keyword>
<comment type="caution">
    <text evidence="2">The sequence shown here is derived from an EMBL/GenBank/DDBJ whole genome shotgun (WGS) entry which is preliminary data.</text>
</comment>
<protein>
    <recommendedName>
        <fullName evidence="4">Cardiolipin synthase N-terminal domain-containing protein</fullName>
    </recommendedName>
</protein>
<feature type="transmembrane region" description="Helical" evidence="1">
    <location>
        <begin position="7"/>
        <end position="29"/>
    </location>
</feature>